<dbReference type="InterPro" id="IPR036291">
    <property type="entry name" value="NAD(P)-bd_dom_sf"/>
</dbReference>
<dbReference type="Proteomes" id="UP000027138">
    <property type="component" value="Unassembled WGS sequence"/>
</dbReference>
<evidence type="ECO:0000313" key="6">
    <source>
        <dbReference type="Proteomes" id="UP000027138"/>
    </source>
</evidence>
<name>A0A067K754_JATCU</name>
<evidence type="ECO:0000256" key="3">
    <source>
        <dbReference type="ARBA" id="ARBA00023445"/>
    </source>
</evidence>
<gene>
    <name evidence="5" type="ORF">JCGZ_12403</name>
</gene>
<keyword evidence="1" id="KW-0521">NADP</keyword>
<dbReference type="Pfam" id="PF01370">
    <property type="entry name" value="Epimerase"/>
    <property type="match status" value="1"/>
</dbReference>
<dbReference type="FunFam" id="3.40.50.720:FF:000085">
    <property type="entry name" value="Dihydroflavonol reductase"/>
    <property type="match status" value="1"/>
</dbReference>
<dbReference type="STRING" id="180498.A0A067K754"/>
<evidence type="ECO:0000256" key="1">
    <source>
        <dbReference type="ARBA" id="ARBA00022857"/>
    </source>
</evidence>
<dbReference type="EMBL" id="KK914593">
    <property type="protein sequence ID" value="KDP31942.1"/>
    <property type="molecule type" value="Genomic_DNA"/>
</dbReference>
<dbReference type="Gene3D" id="3.40.50.720">
    <property type="entry name" value="NAD(P)-binding Rossmann-like Domain"/>
    <property type="match status" value="2"/>
</dbReference>
<protein>
    <recommendedName>
        <fullName evidence="4">NAD-dependent epimerase/dehydratase domain-containing protein</fullName>
    </recommendedName>
</protein>
<organism evidence="5 6">
    <name type="scientific">Jatropha curcas</name>
    <name type="common">Barbados nut</name>
    <dbReference type="NCBI Taxonomy" id="180498"/>
    <lineage>
        <taxon>Eukaryota</taxon>
        <taxon>Viridiplantae</taxon>
        <taxon>Streptophyta</taxon>
        <taxon>Embryophyta</taxon>
        <taxon>Tracheophyta</taxon>
        <taxon>Spermatophyta</taxon>
        <taxon>Magnoliopsida</taxon>
        <taxon>eudicotyledons</taxon>
        <taxon>Gunneridae</taxon>
        <taxon>Pentapetalae</taxon>
        <taxon>rosids</taxon>
        <taxon>fabids</taxon>
        <taxon>Malpighiales</taxon>
        <taxon>Euphorbiaceae</taxon>
        <taxon>Crotonoideae</taxon>
        <taxon>Jatropheae</taxon>
        <taxon>Jatropha</taxon>
    </lineage>
</organism>
<evidence type="ECO:0000313" key="5">
    <source>
        <dbReference type="EMBL" id="KDP31942.1"/>
    </source>
</evidence>
<dbReference type="PANTHER" id="PTHR10366:SF821">
    <property type="entry name" value="TETRAKETIDE ALPHA-PYRONE REDUCTASE 1"/>
    <property type="match status" value="1"/>
</dbReference>
<dbReference type="PANTHER" id="PTHR10366">
    <property type="entry name" value="NAD DEPENDENT EPIMERASE/DEHYDRATASE"/>
    <property type="match status" value="1"/>
</dbReference>
<keyword evidence="6" id="KW-1185">Reference proteome</keyword>
<keyword evidence="2" id="KW-0560">Oxidoreductase</keyword>
<accession>A0A067K754</accession>
<sequence>MDQVEGKVCVTGASGFLASWLIKRLLLSGYQVIGTVRDPEILEPAVKGTLNVLNSCAKNPSLKRVILTSSSSTVRVRDDFEPTVPFDESSWSSVELCETLQLWYPLSKTLAERAAWDFCNKNGIHLITVLPSFVIGPSLPTQLCSTASDVLGLLRGETEKFKWHGRMGYVHIDDVALCHILVYEHQSAVGRYLCSSSVLDNDELVSFLSAHYPSLPVPKRFEQLNRPFYDFNTSKLKSLGFEFKSIKKMFDDCIGSLVEQGHLSSLNPV</sequence>
<feature type="domain" description="NAD-dependent epimerase/dehydratase" evidence="4">
    <location>
        <begin position="42"/>
        <end position="188"/>
    </location>
</feature>
<dbReference type="GO" id="GO:0016616">
    <property type="term" value="F:oxidoreductase activity, acting on the CH-OH group of donors, NAD or NADP as acceptor"/>
    <property type="evidence" value="ECO:0007669"/>
    <property type="project" value="TreeGrafter"/>
</dbReference>
<dbReference type="InterPro" id="IPR050425">
    <property type="entry name" value="NAD(P)_dehydrat-like"/>
</dbReference>
<dbReference type="CDD" id="cd08958">
    <property type="entry name" value="FR_SDR_e"/>
    <property type="match status" value="1"/>
</dbReference>
<proteinExistence type="inferred from homology"/>
<dbReference type="AlphaFoldDB" id="A0A067K754"/>
<dbReference type="OrthoDB" id="2735536at2759"/>
<dbReference type="InterPro" id="IPR001509">
    <property type="entry name" value="Epimerase_deHydtase"/>
</dbReference>
<evidence type="ECO:0000256" key="2">
    <source>
        <dbReference type="ARBA" id="ARBA00023002"/>
    </source>
</evidence>
<evidence type="ECO:0000259" key="4">
    <source>
        <dbReference type="Pfam" id="PF01370"/>
    </source>
</evidence>
<comment type="similarity">
    <text evidence="3">Belongs to the NAD(P)-dependent epimerase/dehydratase family. Dihydroflavonol-4-reductase subfamily.</text>
</comment>
<reference evidence="5 6" key="1">
    <citation type="journal article" date="2014" name="PLoS ONE">
        <title>Global Analysis of Gene Expression Profiles in Physic Nut (Jatropha curcas L.) Seedlings Exposed to Salt Stress.</title>
        <authorList>
            <person name="Zhang L."/>
            <person name="Zhang C."/>
            <person name="Wu P."/>
            <person name="Chen Y."/>
            <person name="Li M."/>
            <person name="Jiang H."/>
            <person name="Wu G."/>
        </authorList>
    </citation>
    <scope>NUCLEOTIDE SEQUENCE [LARGE SCALE GENOMIC DNA]</scope>
    <source>
        <strain evidence="6">cv. GZQX0401</strain>
        <tissue evidence="5">Young leaves</tissue>
    </source>
</reference>
<dbReference type="SUPFAM" id="SSF51735">
    <property type="entry name" value="NAD(P)-binding Rossmann-fold domains"/>
    <property type="match status" value="1"/>
</dbReference>